<accession>A0A6J5TAL4</accession>
<feature type="domain" description="ATPase AAA-3" evidence="1">
    <location>
        <begin position="31"/>
        <end position="165"/>
    </location>
</feature>
<proteinExistence type="predicted"/>
<dbReference type="EMBL" id="LR797824">
    <property type="protein sequence ID" value="CAB4241892.1"/>
    <property type="molecule type" value="Genomic_DNA"/>
</dbReference>
<sequence length="366" mass="41215">MGNNTVETRTVKISECKPILRRAVAKRRPVFVWGPPGVGKSDMVNQVASEFPNSAVVDLRMALMDPTDIKGVPYYSQGDNTMKWATPSELPSKDFASGHDIVFLFLDELNSAPPAVQAAAYQLILNRKVGQYTLPDNVVLIAAGNRMGDKGVTYRMPSPLANRFMHLEIRVDFEDWEQWAITNQVHPHVVGFLKQFKGDLFSFDPTQHDRAFATPRTWSFVSDMLDDDMPDSANTDMVAGLVGEGMAIKFMAHRKHAADLPAPEDVLSGKVTTFKSKEVSAAYAMVVSLCYELRTRYEEGKRAGKLDDFNKSADNWLGFMMSNFEPEMVIMGAHTVLKNYKVVFDRKKMTNFPEFFKRYANLLTDE</sequence>
<dbReference type="InterPro" id="IPR027417">
    <property type="entry name" value="P-loop_NTPase"/>
</dbReference>
<reference evidence="2" key="1">
    <citation type="submission" date="2020-05" db="EMBL/GenBank/DDBJ databases">
        <authorList>
            <person name="Chiriac C."/>
            <person name="Salcher M."/>
            <person name="Ghai R."/>
            <person name="Kavagutti S V."/>
        </authorList>
    </citation>
    <scope>NUCLEOTIDE SEQUENCE</scope>
</reference>
<evidence type="ECO:0000259" key="1">
    <source>
        <dbReference type="Pfam" id="PF07726"/>
    </source>
</evidence>
<dbReference type="GO" id="GO:0005524">
    <property type="term" value="F:ATP binding"/>
    <property type="evidence" value="ECO:0007669"/>
    <property type="project" value="InterPro"/>
</dbReference>
<protein>
    <submittedName>
        <fullName evidence="2">AAA domain containing protein</fullName>
    </submittedName>
</protein>
<gene>
    <name evidence="2" type="ORF">UFOVP71_430</name>
</gene>
<dbReference type="SUPFAM" id="SSF52540">
    <property type="entry name" value="P-loop containing nucleoside triphosphate hydrolases"/>
    <property type="match status" value="1"/>
</dbReference>
<organism evidence="2">
    <name type="scientific">uncultured Caudovirales phage</name>
    <dbReference type="NCBI Taxonomy" id="2100421"/>
    <lineage>
        <taxon>Viruses</taxon>
        <taxon>Duplodnaviria</taxon>
        <taxon>Heunggongvirae</taxon>
        <taxon>Uroviricota</taxon>
        <taxon>Caudoviricetes</taxon>
        <taxon>Peduoviridae</taxon>
        <taxon>Maltschvirus</taxon>
        <taxon>Maltschvirus maltsch</taxon>
    </lineage>
</organism>
<dbReference type="InterPro" id="IPR011703">
    <property type="entry name" value="ATPase_AAA-3"/>
</dbReference>
<dbReference type="GO" id="GO:0016887">
    <property type="term" value="F:ATP hydrolysis activity"/>
    <property type="evidence" value="ECO:0007669"/>
    <property type="project" value="InterPro"/>
</dbReference>
<evidence type="ECO:0000313" key="2">
    <source>
        <dbReference type="EMBL" id="CAB4241892.1"/>
    </source>
</evidence>
<dbReference type="CDD" id="cd00009">
    <property type="entry name" value="AAA"/>
    <property type="match status" value="1"/>
</dbReference>
<name>A0A6J5TAL4_9CAUD</name>
<dbReference type="Gene3D" id="3.40.50.300">
    <property type="entry name" value="P-loop containing nucleotide triphosphate hydrolases"/>
    <property type="match status" value="1"/>
</dbReference>
<dbReference type="Pfam" id="PF07726">
    <property type="entry name" value="AAA_3"/>
    <property type="match status" value="1"/>
</dbReference>